<dbReference type="AlphaFoldDB" id="A0A8J6NJR9"/>
<keyword evidence="2" id="KW-0812">Transmembrane</keyword>
<evidence type="ECO:0000259" key="3">
    <source>
        <dbReference type="Pfam" id="PF03816"/>
    </source>
</evidence>
<dbReference type="PANTHER" id="PTHR33392:SF6">
    <property type="entry name" value="POLYISOPRENYL-TEICHOIC ACID--PEPTIDOGLYCAN TEICHOIC ACID TRANSFERASE TAGU"/>
    <property type="match status" value="1"/>
</dbReference>
<dbReference type="Gene3D" id="3.40.630.190">
    <property type="entry name" value="LCP protein"/>
    <property type="match status" value="1"/>
</dbReference>
<dbReference type="EMBL" id="JACNJN010000053">
    <property type="protein sequence ID" value="MBC8334180.1"/>
    <property type="molecule type" value="Genomic_DNA"/>
</dbReference>
<dbReference type="NCBIfam" id="TIGR00350">
    <property type="entry name" value="lytR_cpsA_psr"/>
    <property type="match status" value="1"/>
</dbReference>
<evidence type="ECO:0000256" key="2">
    <source>
        <dbReference type="SAM" id="Phobius"/>
    </source>
</evidence>
<keyword evidence="2" id="KW-0472">Membrane</keyword>
<feature type="domain" description="Cell envelope-related transcriptional attenuator" evidence="3">
    <location>
        <begin position="77"/>
        <end position="220"/>
    </location>
</feature>
<dbReference type="Pfam" id="PF03816">
    <property type="entry name" value="LytR_cpsA_psr"/>
    <property type="match status" value="1"/>
</dbReference>
<keyword evidence="2" id="KW-1133">Transmembrane helix</keyword>
<dbReference type="PANTHER" id="PTHR33392">
    <property type="entry name" value="POLYISOPRENYL-TEICHOIC ACID--PEPTIDOGLYCAN TEICHOIC ACID TRANSFERASE TAGU"/>
    <property type="match status" value="1"/>
</dbReference>
<comment type="caution">
    <text evidence="4">The sequence shown here is derived from an EMBL/GenBank/DDBJ whole genome shotgun (WGS) entry which is preliminary data.</text>
</comment>
<feature type="transmembrane region" description="Helical" evidence="2">
    <location>
        <begin position="37"/>
        <end position="55"/>
    </location>
</feature>
<reference evidence="4 5" key="1">
    <citation type="submission" date="2020-08" db="EMBL/GenBank/DDBJ databases">
        <title>Bridging the membrane lipid divide: bacteria of the FCB group superphylum have the potential to synthesize archaeal ether lipids.</title>
        <authorList>
            <person name="Villanueva L."/>
            <person name="Von Meijenfeldt F.A.B."/>
            <person name="Westbye A.B."/>
            <person name="Yadav S."/>
            <person name="Hopmans E.C."/>
            <person name="Dutilh B.E."/>
            <person name="Sinninghe Damste J.S."/>
        </authorList>
    </citation>
    <scope>NUCLEOTIDE SEQUENCE [LARGE SCALE GENOMIC DNA]</scope>
    <source>
        <strain evidence="4">NIOZ-UU36</strain>
    </source>
</reference>
<comment type="similarity">
    <text evidence="1">Belongs to the LytR/CpsA/Psr (LCP) family.</text>
</comment>
<sequence length="302" mass="33293">MNSLEETRPQRSAPDLAAFQPIPMSREEKRKAKNKQLRRAFVVGVVVLILLYFFAPIRTNLLLLGTDDSPSRGVLGRTDTIILTTVVPFKPYVGMLGIPRDLWVNIPNVGEQRINTAYFFAEAEKPGSGGQAAVTSVATNFGVQVHYYLAIHMMGLVDLVNILDGIDIVLEKPMGGLPAGENHLTGEALLAFVRERYSASDFSRMQQGQIVISALLKKLLSPTSWGKLPQLLMTLPNVIENNIPLWQYPRLGIALIRASLVGVDSRTIDWEMVTPFVTSGGAQVLAPNWDVINPVLLEMFGE</sequence>
<name>A0A8J6NJR9_9CHLR</name>
<evidence type="ECO:0000313" key="5">
    <source>
        <dbReference type="Proteomes" id="UP000614469"/>
    </source>
</evidence>
<evidence type="ECO:0000313" key="4">
    <source>
        <dbReference type="EMBL" id="MBC8334180.1"/>
    </source>
</evidence>
<protein>
    <submittedName>
        <fullName evidence="4">LCP family protein</fullName>
    </submittedName>
</protein>
<gene>
    <name evidence="4" type="ORF">H8E29_02855</name>
</gene>
<accession>A0A8J6NJR9</accession>
<proteinExistence type="inferred from homology"/>
<evidence type="ECO:0000256" key="1">
    <source>
        <dbReference type="ARBA" id="ARBA00006068"/>
    </source>
</evidence>
<organism evidence="4 5">
    <name type="scientific">Candidatus Desulfolinea nitratireducens</name>
    <dbReference type="NCBI Taxonomy" id="2841698"/>
    <lineage>
        <taxon>Bacteria</taxon>
        <taxon>Bacillati</taxon>
        <taxon>Chloroflexota</taxon>
        <taxon>Anaerolineae</taxon>
        <taxon>Anaerolineales</taxon>
        <taxon>Anaerolineales incertae sedis</taxon>
        <taxon>Candidatus Desulfolinea</taxon>
    </lineage>
</organism>
<dbReference type="InterPro" id="IPR050922">
    <property type="entry name" value="LytR/CpsA/Psr_CW_biosynth"/>
</dbReference>
<dbReference type="Proteomes" id="UP000614469">
    <property type="component" value="Unassembled WGS sequence"/>
</dbReference>
<dbReference type="InterPro" id="IPR004474">
    <property type="entry name" value="LytR_CpsA_psr"/>
</dbReference>